<gene>
    <name evidence="1" type="ORF">T11_11712</name>
</gene>
<evidence type="ECO:0000313" key="1">
    <source>
        <dbReference type="EMBL" id="KRY80211.1"/>
    </source>
</evidence>
<sequence>LLIPLRYTLECTIHAPGSPVYQQSNVRTRRKYQ</sequence>
<comment type="caution">
    <text evidence="1">The sequence shown here is derived from an EMBL/GenBank/DDBJ whole genome shotgun (WGS) entry which is preliminary data.</text>
</comment>
<protein>
    <submittedName>
        <fullName evidence="1">Uncharacterized protein</fullName>
    </submittedName>
</protein>
<proteinExistence type="predicted"/>
<dbReference type="AlphaFoldDB" id="A0A0V1F4R2"/>
<accession>A0A0V1F4R2</accession>
<feature type="non-terminal residue" evidence="1">
    <location>
        <position position="1"/>
    </location>
</feature>
<dbReference type="OrthoDB" id="5931128at2759"/>
<feature type="non-terminal residue" evidence="1">
    <location>
        <position position="33"/>
    </location>
</feature>
<reference evidence="1 2" key="1">
    <citation type="submission" date="2015-01" db="EMBL/GenBank/DDBJ databases">
        <title>Evolution of Trichinella species and genotypes.</title>
        <authorList>
            <person name="Korhonen P.K."/>
            <person name="Edoardo P."/>
            <person name="Giuseppe L.R."/>
            <person name="Gasser R.B."/>
        </authorList>
    </citation>
    <scope>NUCLEOTIDE SEQUENCE [LARGE SCALE GENOMIC DNA]</scope>
    <source>
        <strain evidence="1">ISS1029</strain>
    </source>
</reference>
<dbReference type="Proteomes" id="UP000055024">
    <property type="component" value="Unassembled WGS sequence"/>
</dbReference>
<organism evidence="1 2">
    <name type="scientific">Trichinella zimbabwensis</name>
    <dbReference type="NCBI Taxonomy" id="268475"/>
    <lineage>
        <taxon>Eukaryota</taxon>
        <taxon>Metazoa</taxon>
        <taxon>Ecdysozoa</taxon>
        <taxon>Nematoda</taxon>
        <taxon>Enoplea</taxon>
        <taxon>Dorylaimia</taxon>
        <taxon>Trichinellida</taxon>
        <taxon>Trichinellidae</taxon>
        <taxon>Trichinella</taxon>
    </lineage>
</organism>
<keyword evidence="2" id="KW-1185">Reference proteome</keyword>
<name>A0A0V1F4R2_9BILA</name>
<evidence type="ECO:0000313" key="2">
    <source>
        <dbReference type="Proteomes" id="UP000055024"/>
    </source>
</evidence>
<dbReference type="EMBL" id="JYDP01006975">
    <property type="protein sequence ID" value="KRY80211.1"/>
    <property type="molecule type" value="Genomic_DNA"/>
</dbReference>